<evidence type="ECO:0000313" key="1">
    <source>
        <dbReference type="EMBL" id="KAK7265304.1"/>
    </source>
</evidence>
<dbReference type="Proteomes" id="UP001359559">
    <property type="component" value="Unassembled WGS sequence"/>
</dbReference>
<accession>A0AAN9EWY1</accession>
<name>A0AAN9EWY1_CLITE</name>
<comment type="caution">
    <text evidence="1">The sequence shown here is derived from an EMBL/GenBank/DDBJ whole genome shotgun (WGS) entry which is preliminary data.</text>
</comment>
<protein>
    <submittedName>
        <fullName evidence="1">Uncharacterized protein</fullName>
    </submittedName>
</protein>
<dbReference type="EMBL" id="JAYKXN010000008">
    <property type="protein sequence ID" value="KAK7265304.1"/>
    <property type="molecule type" value="Genomic_DNA"/>
</dbReference>
<keyword evidence="2" id="KW-1185">Reference proteome</keyword>
<organism evidence="1 2">
    <name type="scientific">Clitoria ternatea</name>
    <name type="common">Butterfly pea</name>
    <dbReference type="NCBI Taxonomy" id="43366"/>
    <lineage>
        <taxon>Eukaryota</taxon>
        <taxon>Viridiplantae</taxon>
        <taxon>Streptophyta</taxon>
        <taxon>Embryophyta</taxon>
        <taxon>Tracheophyta</taxon>
        <taxon>Spermatophyta</taxon>
        <taxon>Magnoliopsida</taxon>
        <taxon>eudicotyledons</taxon>
        <taxon>Gunneridae</taxon>
        <taxon>Pentapetalae</taxon>
        <taxon>rosids</taxon>
        <taxon>fabids</taxon>
        <taxon>Fabales</taxon>
        <taxon>Fabaceae</taxon>
        <taxon>Papilionoideae</taxon>
        <taxon>50 kb inversion clade</taxon>
        <taxon>NPAAA clade</taxon>
        <taxon>indigoferoid/millettioid clade</taxon>
        <taxon>Phaseoleae</taxon>
        <taxon>Clitoria</taxon>
    </lineage>
</organism>
<evidence type="ECO:0000313" key="2">
    <source>
        <dbReference type="Proteomes" id="UP001359559"/>
    </source>
</evidence>
<dbReference type="AlphaFoldDB" id="A0AAN9EWY1"/>
<sequence length="116" mass="13248">MKFSKAPLRRLLPTKLFPPSKKKVSSSSSPLAIISSPNAPLGPSNFLLFNFPFFLHYLNVYLMDEDEPFENRKKMRRTMRKVVLPLVSVNPVTTEESSTESSSNEKLNMIKNEVMI</sequence>
<gene>
    <name evidence="1" type="ORF">RJT34_32922</name>
</gene>
<reference evidence="1 2" key="1">
    <citation type="submission" date="2024-01" db="EMBL/GenBank/DDBJ databases">
        <title>The genomes of 5 underutilized Papilionoideae crops provide insights into root nodulation and disease resistance.</title>
        <authorList>
            <person name="Yuan L."/>
        </authorList>
    </citation>
    <scope>NUCLEOTIDE SEQUENCE [LARGE SCALE GENOMIC DNA]</scope>
    <source>
        <strain evidence="1">LY-2023</strain>
        <tissue evidence="1">Leaf</tissue>
    </source>
</reference>
<proteinExistence type="predicted"/>